<reference evidence="1 2" key="1">
    <citation type="journal article" date="2020" name="Phytopathology">
        <title>Genome Sequence Resources of Colletotrichum truncatum, C. plurivorum, C. musicola, and C. sojae: Four Species Pathogenic to Soybean (Glycine max).</title>
        <authorList>
            <person name="Rogerio F."/>
            <person name="Boufleur T.R."/>
            <person name="Ciampi-Guillardi M."/>
            <person name="Sukno S.A."/>
            <person name="Thon M.R."/>
            <person name="Massola Junior N.S."/>
            <person name="Baroncelli R."/>
        </authorList>
    </citation>
    <scope>NUCLEOTIDE SEQUENCE [LARGE SCALE GENOMIC DNA]</scope>
    <source>
        <strain evidence="1 2">CMES1059</strain>
    </source>
</reference>
<evidence type="ECO:0000313" key="2">
    <source>
        <dbReference type="Proteomes" id="UP000805649"/>
    </source>
</evidence>
<keyword evidence="2" id="KW-1185">Reference proteome</keyword>
<evidence type="ECO:0000313" key="1">
    <source>
        <dbReference type="EMBL" id="KAL0935225.1"/>
    </source>
</evidence>
<gene>
    <name evidence="1" type="ORF">CTRU02_209816</name>
</gene>
<dbReference type="Proteomes" id="UP000805649">
    <property type="component" value="Unassembled WGS sequence"/>
</dbReference>
<accession>A0ACC3YTE8</accession>
<organism evidence="1 2">
    <name type="scientific">Colletotrichum truncatum</name>
    <name type="common">Anthracnose fungus</name>
    <name type="synonym">Colletotrichum capsici</name>
    <dbReference type="NCBI Taxonomy" id="5467"/>
    <lineage>
        <taxon>Eukaryota</taxon>
        <taxon>Fungi</taxon>
        <taxon>Dikarya</taxon>
        <taxon>Ascomycota</taxon>
        <taxon>Pezizomycotina</taxon>
        <taxon>Sordariomycetes</taxon>
        <taxon>Hypocreomycetidae</taxon>
        <taxon>Glomerellales</taxon>
        <taxon>Glomerellaceae</taxon>
        <taxon>Colletotrichum</taxon>
        <taxon>Colletotrichum truncatum species complex</taxon>
    </lineage>
</organism>
<sequence length="438" mass="50649">MSSSERIIPKKGLKWHDVSEFKPKRLELSWNLPEHRLDDEFFLHHYSSLTSHLKNLVATIFNTGETPTQGFVWSVGTGNHDGHLERIIGEIGRPNPWDSCPWDDLMECKAKRLCVMRGVLMKVATDQLFSQLLFGADEKQVEILRRQDEEFLQDEGFRRTRLRATTVRMFLDHTDGIPPRFWADVEKIALTTLAVILPVLNWVRRTWPPNEEIPDIKMIYQSLHDSLTYAAWLSVNIRLSSSVLRFTWLQPGERYLPDQVELCAGLHGNSRSDKPGHQSDQELEYAVASPSRFERRKPSLTRLARVMISVVPRVQRYRVVNSGSGEPIGHTVTNLVDPRVVYYYGLQDDTEDNNLFKCTLLEHSVASKPNRRCNLWRLTLSLVRVLLLLLTLIMIRVEIGERWRSISSSGFWKLMSKKQEVKLGEWAFIRPSPLEIPA</sequence>
<dbReference type="EMBL" id="VUJX02000006">
    <property type="protein sequence ID" value="KAL0935225.1"/>
    <property type="molecule type" value="Genomic_DNA"/>
</dbReference>
<proteinExistence type="predicted"/>
<comment type="caution">
    <text evidence="1">The sequence shown here is derived from an EMBL/GenBank/DDBJ whole genome shotgun (WGS) entry which is preliminary data.</text>
</comment>
<protein>
    <submittedName>
        <fullName evidence="1">Uncharacterized protein</fullName>
    </submittedName>
</protein>
<name>A0ACC3YTE8_COLTU</name>